<organism evidence="1">
    <name type="scientific">Magallana gigas</name>
    <name type="common">Pacific oyster</name>
    <name type="synonym">Crassostrea gigas</name>
    <dbReference type="NCBI Taxonomy" id="29159"/>
    <lineage>
        <taxon>Eukaryota</taxon>
        <taxon>Metazoa</taxon>
        <taxon>Spiralia</taxon>
        <taxon>Lophotrochozoa</taxon>
        <taxon>Mollusca</taxon>
        <taxon>Bivalvia</taxon>
        <taxon>Autobranchia</taxon>
        <taxon>Pteriomorphia</taxon>
        <taxon>Ostreida</taxon>
        <taxon>Ostreoidea</taxon>
        <taxon>Ostreidae</taxon>
        <taxon>Magallana</taxon>
    </lineage>
</organism>
<reference evidence="1" key="1">
    <citation type="journal article" date="2012" name="Nature">
        <title>The oyster genome reveals stress adaptation and complexity of shell formation.</title>
        <authorList>
            <person name="Zhang G."/>
            <person name="Fang X."/>
            <person name="Guo X."/>
            <person name="Li L."/>
            <person name="Luo R."/>
            <person name="Xu F."/>
            <person name="Yang P."/>
            <person name="Zhang L."/>
            <person name="Wang X."/>
            <person name="Qi H."/>
            <person name="Xiong Z."/>
            <person name="Que H."/>
            <person name="Xie Y."/>
            <person name="Holland P.W."/>
            <person name="Paps J."/>
            <person name="Zhu Y."/>
            <person name="Wu F."/>
            <person name="Chen Y."/>
            <person name="Wang J."/>
            <person name="Peng C."/>
            <person name="Meng J."/>
            <person name="Yang L."/>
            <person name="Liu J."/>
            <person name="Wen B."/>
            <person name="Zhang N."/>
            <person name="Huang Z."/>
            <person name="Zhu Q."/>
            <person name="Feng Y."/>
            <person name="Mount A."/>
            <person name="Hedgecock D."/>
            <person name="Xu Z."/>
            <person name="Liu Y."/>
            <person name="Domazet-Loso T."/>
            <person name="Du Y."/>
            <person name="Sun X."/>
            <person name="Zhang S."/>
            <person name="Liu B."/>
            <person name="Cheng P."/>
            <person name="Jiang X."/>
            <person name="Li J."/>
            <person name="Fan D."/>
            <person name="Wang W."/>
            <person name="Fu W."/>
            <person name="Wang T."/>
            <person name="Wang B."/>
            <person name="Zhang J."/>
            <person name="Peng Z."/>
            <person name="Li Y."/>
            <person name="Li N."/>
            <person name="Wang J."/>
            <person name="Chen M."/>
            <person name="He Y."/>
            <person name="Tan F."/>
            <person name="Song X."/>
            <person name="Zheng Q."/>
            <person name="Huang R."/>
            <person name="Yang H."/>
            <person name="Du X."/>
            <person name="Chen L."/>
            <person name="Yang M."/>
            <person name="Gaffney P.M."/>
            <person name="Wang S."/>
            <person name="Luo L."/>
            <person name="She Z."/>
            <person name="Ming Y."/>
            <person name="Huang W."/>
            <person name="Zhang S."/>
            <person name="Huang B."/>
            <person name="Zhang Y."/>
            <person name="Qu T."/>
            <person name="Ni P."/>
            <person name="Miao G."/>
            <person name="Wang J."/>
            <person name="Wang Q."/>
            <person name="Steinberg C.E."/>
            <person name="Wang H."/>
            <person name="Li N."/>
            <person name="Qian L."/>
            <person name="Zhang G."/>
            <person name="Li Y."/>
            <person name="Yang H."/>
            <person name="Liu X."/>
            <person name="Wang J."/>
            <person name="Yin Y."/>
            <person name="Wang J."/>
        </authorList>
    </citation>
    <scope>NUCLEOTIDE SEQUENCE [LARGE SCALE GENOMIC DNA]</scope>
    <source>
        <strain evidence="1">05x7-T-G4-1.051#20</strain>
    </source>
</reference>
<dbReference type="Gene3D" id="3.40.50.410">
    <property type="entry name" value="von Willebrand factor, type A domain"/>
    <property type="match status" value="1"/>
</dbReference>
<gene>
    <name evidence="1" type="ORF">CGI_10021423</name>
</gene>
<dbReference type="InterPro" id="IPR050525">
    <property type="entry name" value="ECM_Assembly_Org"/>
</dbReference>
<dbReference type="InParanoid" id="K1QYC9"/>
<dbReference type="PROSITE" id="PS50234">
    <property type="entry name" value="VWFA"/>
    <property type="match status" value="1"/>
</dbReference>
<dbReference type="Pfam" id="PF00092">
    <property type="entry name" value="VWA"/>
    <property type="match status" value="1"/>
</dbReference>
<proteinExistence type="predicted"/>
<evidence type="ECO:0000313" key="1">
    <source>
        <dbReference type="EMBL" id="EKC33910.1"/>
    </source>
</evidence>
<dbReference type="SUPFAM" id="SSF53300">
    <property type="entry name" value="vWA-like"/>
    <property type="match status" value="1"/>
</dbReference>
<dbReference type="AlphaFoldDB" id="K1QYC9"/>
<sequence>MTLKAIKSFISMFDIGPRNTRVGIETFATTVNHQFALGDHQTVASLITAIDKIPYQTGGTQITTALAYAATNSFNTGGRRLADKILILVTDGRSIKPSHDKLNCVTTYNNLENKTTNNFKNNGENNN</sequence>
<dbReference type="CDD" id="cd01450">
    <property type="entry name" value="vWFA_subfamily_ECM"/>
    <property type="match status" value="1"/>
</dbReference>
<dbReference type="HOGENOM" id="CLU_1972628_0_0_1"/>
<protein>
    <submittedName>
        <fullName evidence="1">Cartilage matrix protein</fullName>
    </submittedName>
</protein>
<accession>K1QYC9</accession>
<name>K1QYC9_MAGGI</name>
<dbReference type="PANTHER" id="PTHR24020:SF87">
    <property type="entry name" value="COLLAGEN ALPHA-1(VI) CHAIN-LIKE"/>
    <property type="match status" value="1"/>
</dbReference>
<dbReference type="EMBL" id="JH818075">
    <property type="protein sequence ID" value="EKC33910.1"/>
    <property type="molecule type" value="Genomic_DNA"/>
</dbReference>
<dbReference type="InterPro" id="IPR002035">
    <property type="entry name" value="VWF_A"/>
</dbReference>
<dbReference type="InterPro" id="IPR036465">
    <property type="entry name" value="vWFA_dom_sf"/>
</dbReference>
<dbReference type="PANTHER" id="PTHR24020">
    <property type="entry name" value="COLLAGEN ALPHA"/>
    <property type="match status" value="1"/>
</dbReference>